<protein>
    <submittedName>
        <fullName evidence="4">Predicted transcriptional regulator containing CBS domains</fullName>
    </submittedName>
</protein>
<dbReference type="Proteomes" id="UP000198897">
    <property type="component" value="Unassembled WGS sequence"/>
</dbReference>
<dbReference type="Gene3D" id="3.10.129.10">
    <property type="entry name" value="Hotdog Thioesterase"/>
    <property type="match status" value="1"/>
</dbReference>
<dbReference type="Gene3D" id="3.40.1390.20">
    <property type="entry name" value="HprK N-terminal domain-like"/>
    <property type="match status" value="1"/>
</dbReference>
<dbReference type="Gene3D" id="3.90.1280.20">
    <property type="match status" value="1"/>
</dbReference>
<dbReference type="PANTHER" id="PTHR43080">
    <property type="entry name" value="CBS DOMAIN-CONTAINING PROTEIN CBSX3, MITOCHONDRIAL"/>
    <property type="match status" value="1"/>
</dbReference>
<dbReference type="PROSITE" id="PS51371">
    <property type="entry name" value="CBS"/>
    <property type="match status" value="2"/>
</dbReference>
<dbReference type="CDD" id="cd03440">
    <property type="entry name" value="hot_dog"/>
    <property type="match status" value="1"/>
</dbReference>
<organism evidence="4 5">
    <name type="scientific">Halobacillus alkaliphilus</name>
    <dbReference type="NCBI Taxonomy" id="396056"/>
    <lineage>
        <taxon>Bacteria</taxon>
        <taxon>Bacillati</taxon>
        <taxon>Bacillota</taxon>
        <taxon>Bacilli</taxon>
        <taxon>Bacillales</taxon>
        <taxon>Bacillaceae</taxon>
        <taxon>Halobacillus</taxon>
    </lineage>
</organism>
<dbReference type="Pfam" id="PF00571">
    <property type="entry name" value="CBS"/>
    <property type="match status" value="2"/>
</dbReference>
<accession>A0A1I2P6L5</accession>
<feature type="domain" description="CBS" evidence="3">
    <location>
        <begin position="291"/>
        <end position="349"/>
    </location>
</feature>
<feature type="domain" description="CBS" evidence="3">
    <location>
        <begin position="230"/>
        <end position="289"/>
    </location>
</feature>
<dbReference type="InterPro" id="IPR036388">
    <property type="entry name" value="WH-like_DNA-bd_sf"/>
</dbReference>
<dbReference type="SUPFAM" id="SSF46785">
    <property type="entry name" value="Winged helix' DNA-binding domain"/>
    <property type="match status" value="1"/>
</dbReference>
<dbReference type="InterPro" id="IPR010766">
    <property type="entry name" value="DRTGG"/>
</dbReference>
<dbReference type="SUPFAM" id="SSF54631">
    <property type="entry name" value="CBS-domain pair"/>
    <property type="match status" value="1"/>
</dbReference>
<dbReference type="InterPro" id="IPR028979">
    <property type="entry name" value="Ser_kin/Pase_Hpr-like_N_sf"/>
</dbReference>
<dbReference type="Pfam" id="PF07085">
    <property type="entry name" value="DRTGG"/>
    <property type="match status" value="1"/>
</dbReference>
<dbReference type="Pfam" id="PF03061">
    <property type="entry name" value="4HBT"/>
    <property type="match status" value="1"/>
</dbReference>
<dbReference type="SUPFAM" id="SSF75138">
    <property type="entry name" value="HprK N-terminal domain-like"/>
    <property type="match status" value="1"/>
</dbReference>
<evidence type="ECO:0000259" key="3">
    <source>
        <dbReference type="PROSITE" id="PS51371"/>
    </source>
</evidence>
<proteinExistence type="predicted"/>
<sequence>MKKIISQQKLRSNCITCIITIIRLIISTVRKNGGRMATKHEQILEYIETLEVGSKISVRRIAKALNVSEGTAYRAIKEAENQNLVSTMERVGTIRIEKKKKEDIERLTFAEILNIVDGQVLGGREGLYKTLSKFVIGAMKLDAMMRYTEAGSLLIVGNRTNAHELAIKEGAAVLITGGFDTTDQVKQLADEKELPVISTSYDTFTVATMINRAIYDQLIKKEIVLIDDIYTSFQETKFLVVDDQVEKWHEFNNETKHSRYPVVDKHNRVVGIVTSKDVIGKDSSMRIDKVMTRNPMTVHVRTSLANAAHVMVWEGIELMPVVDPSHKLQGIISRQDVLKALQQIQRQPQVGETIDDLATNQLEIVKNEEDEHVLKTMVTPQMTNQLGTMSYGVFISLITESSSRLLRKYKKGDLVVENISVYFIKPVQIESEVIIAPNILEVGRKFAKVDIEVHHEGSIVGKALLMAQLIDR</sequence>
<evidence type="ECO:0000313" key="5">
    <source>
        <dbReference type="Proteomes" id="UP000198897"/>
    </source>
</evidence>
<dbReference type="Gene3D" id="3.10.580.10">
    <property type="entry name" value="CBS-domain"/>
    <property type="match status" value="1"/>
</dbReference>
<reference evidence="5" key="1">
    <citation type="submission" date="2016-10" db="EMBL/GenBank/DDBJ databases">
        <authorList>
            <person name="Varghese N."/>
            <person name="Submissions S."/>
        </authorList>
    </citation>
    <scope>NUCLEOTIDE SEQUENCE [LARGE SCALE GENOMIC DNA]</scope>
    <source>
        <strain evidence="5">FP5</strain>
    </source>
</reference>
<dbReference type="PANTHER" id="PTHR43080:SF2">
    <property type="entry name" value="CBS DOMAIN-CONTAINING PROTEIN"/>
    <property type="match status" value="1"/>
</dbReference>
<evidence type="ECO:0000256" key="1">
    <source>
        <dbReference type="ARBA" id="ARBA00023122"/>
    </source>
</evidence>
<evidence type="ECO:0000313" key="4">
    <source>
        <dbReference type="EMBL" id="SFG09266.1"/>
    </source>
</evidence>
<dbReference type="Gene3D" id="1.10.10.10">
    <property type="entry name" value="Winged helix-like DNA-binding domain superfamily/Winged helix DNA-binding domain"/>
    <property type="match status" value="1"/>
</dbReference>
<dbReference type="InterPro" id="IPR000644">
    <property type="entry name" value="CBS_dom"/>
</dbReference>
<name>A0A1I2P6L5_9BACI</name>
<keyword evidence="1 2" id="KW-0129">CBS domain</keyword>
<evidence type="ECO:0000256" key="2">
    <source>
        <dbReference type="PROSITE-ProRule" id="PRU00703"/>
    </source>
</evidence>
<dbReference type="InterPro" id="IPR046342">
    <property type="entry name" value="CBS_dom_sf"/>
</dbReference>
<dbReference type="AlphaFoldDB" id="A0A1I2P6L5"/>
<keyword evidence="5" id="KW-1185">Reference proteome</keyword>
<dbReference type="InterPro" id="IPR036390">
    <property type="entry name" value="WH_DNA-bd_sf"/>
</dbReference>
<gene>
    <name evidence="4" type="ORF">SAMN05216353_12252</name>
</gene>
<dbReference type="CDD" id="cd04596">
    <property type="entry name" value="CBS_pair_DRTGG_assoc"/>
    <property type="match status" value="1"/>
</dbReference>
<dbReference type="InterPro" id="IPR051257">
    <property type="entry name" value="Diverse_CBS-Domain"/>
</dbReference>
<dbReference type="SUPFAM" id="SSF54637">
    <property type="entry name" value="Thioesterase/thiol ester dehydrase-isomerase"/>
    <property type="match status" value="1"/>
</dbReference>
<dbReference type="EMBL" id="FOOG01000022">
    <property type="protein sequence ID" value="SFG09266.1"/>
    <property type="molecule type" value="Genomic_DNA"/>
</dbReference>
<dbReference type="SMART" id="SM00116">
    <property type="entry name" value="CBS"/>
    <property type="match status" value="2"/>
</dbReference>
<dbReference type="InterPro" id="IPR029069">
    <property type="entry name" value="HotDog_dom_sf"/>
</dbReference>
<dbReference type="InterPro" id="IPR006683">
    <property type="entry name" value="Thioestr_dom"/>
</dbReference>